<protein>
    <submittedName>
        <fullName evidence="2">Pilus assembly protein PilM</fullName>
    </submittedName>
</protein>
<reference evidence="2" key="1">
    <citation type="journal article" date="2014" name="Int. J. Syst. Evol. Microbiol.">
        <title>Complete genome sequence of Corynebacterium casei LMG S-19264T (=DSM 44701T), isolated from a smear-ripened cheese.</title>
        <authorList>
            <consortium name="US DOE Joint Genome Institute (JGI-PGF)"/>
            <person name="Walter F."/>
            <person name="Albersmeier A."/>
            <person name="Kalinowski J."/>
            <person name="Ruckert C."/>
        </authorList>
    </citation>
    <scope>NUCLEOTIDE SEQUENCE</scope>
    <source>
        <strain evidence="2">VKM Ac-1401</strain>
    </source>
</reference>
<reference evidence="2" key="2">
    <citation type="submission" date="2023-01" db="EMBL/GenBank/DDBJ databases">
        <authorList>
            <person name="Sun Q."/>
            <person name="Evtushenko L."/>
        </authorList>
    </citation>
    <scope>NUCLEOTIDE SEQUENCE</scope>
    <source>
        <strain evidence="2">VKM Ac-1401</strain>
    </source>
</reference>
<dbReference type="PIRSF" id="PIRSF019169">
    <property type="entry name" value="PilM"/>
    <property type="match status" value="1"/>
</dbReference>
<dbReference type="InterPro" id="IPR050696">
    <property type="entry name" value="FtsA/MreB"/>
</dbReference>
<dbReference type="AlphaFoldDB" id="A0A9W6H869"/>
<dbReference type="Gene3D" id="3.30.420.40">
    <property type="match status" value="2"/>
</dbReference>
<name>A0A9W6H869_9MICO</name>
<dbReference type="RefSeq" id="WP_271175731.1">
    <property type="nucleotide sequence ID" value="NZ_BAAAJO010000001.1"/>
</dbReference>
<dbReference type="Gene3D" id="3.30.1490.300">
    <property type="match status" value="1"/>
</dbReference>
<evidence type="ECO:0000313" key="3">
    <source>
        <dbReference type="Proteomes" id="UP001142372"/>
    </source>
</evidence>
<evidence type="ECO:0000313" key="2">
    <source>
        <dbReference type="EMBL" id="GLJ75068.1"/>
    </source>
</evidence>
<dbReference type="PANTHER" id="PTHR32432">
    <property type="entry name" value="CELL DIVISION PROTEIN FTSA-RELATED"/>
    <property type="match status" value="1"/>
</dbReference>
<dbReference type="InterPro" id="IPR043129">
    <property type="entry name" value="ATPase_NBD"/>
</dbReference>
<gene>
    <name evidence="2" type="primary">pilM</name>
    <name evidence="2" type="ORF">GCM10017584_06410</name>
</gene>
<dbReference type="Pfam" id="PF11104">
    <property type="entry name" value="PilM_2"/>
    <property type="match status" value="1"/>
</dbReference>
<keyword evidence="3" id="KW-1185">Reference proteome</keyword>
<dbReference type="SMART" id="SM00842">
    <property type="entry name" value="FtsA"/>
    <property type="match status" value="1"/>
</dbReference>
<proteinExistence type="predicted"/>
<dbReference type="SUPFAM" id="SSF53067">
    <property type="entry name" value="Actin-like ATPase domain"/>
    <property type="match status" value="2"/>
</dbReference>
<organism evidence="2 3">
    <name type="scientific">Leifsonia poae</name>
    <dbReference type="NCBI Taxonomy" id="110933"/>
    <lineage>
        <taxon>Bacteria</taxon>
        <taxon>Bacillati</taxon>
        <taxon>Actinomycetota</taxon>
        <taxon>Actinomycetes</taxon>
        <taxon>Micrococcales</taxon>
        <taxon>Microbacteriaceae</taxon>
        <taxon>Leifsonia</taxon>
    </lineage>
</organism>
<feature type="domain" description="SHS2" evidence="1">
    <location>
        <begin position="5"/>
        <end position="173"/>
    </location>
</feature>
<evidence type="ECO:0000259" key="1">
    <source>
        <dbReference type="SMART" id="SM00842"/>
    </source>
</evidence>
<dbReference type="Proteomes" id="UP001142372">
    <property type="component" value="Unassembled WGS sequence"/>
</dbReference>
<dbReference type="NCBIfam" id="TIGR01175">
    <property type="entry name" value="pilM"/>
    <property type="match status" value="1"/>
</dbReference>
<dbReference type="EMBL" id="BSEN01000001">
    <property type="protein sequence ID" value="GLJ75068.1"/>
    <property type="molecule type" value="Genomic_DNA"/>
</dbReference>
<dbReference type="CDD" id="cd24049">
    <property type="entry name" value="ASKHA_NBD_PilM"/>
    <property type="match status" value="1"/>
</dbReference>
<sequence>MGSSVVGIDIGSASIRAVEVADPGKPKPTLMRHHEVLLPDGAVSRGEVLEPNTVAAALKTLWGQGGFKSKNVVLGMGNQRVLARDLTVPKMSQTRIRESLPFQVQDMLPVPVAEALLDFYPVSESMSDTGPVVNGLLVAAVKDAVLGNVKATQLAGLTTVDVDLIPFALTRVLLGRSAAGGCVALIEIGANTTSVVIALNGVPQFVRIIPTGGADLTQALVSELEIDLGEAERLKATIGLAKQVTTIEEHRAVEIIYRVASELLTSLRNTVSYFVNTHPSIPVRELVVTGGGAQLPGLTEALSEMTRLPVALGDPFRAIALSRSLNADLLRHNRSRLAVALGLALGSAA</sequence>
<dbReference type="InterPro" id="IPR003494">
    <property type="entry name" value="SHS2_FtsA"/>
</dbReference>
<dbReference type="PANTHER" id="PTHR32432:SF3">
    <property type="entry name" value="ETHANOLAMINE UTILIZATION PROTEIN EUTJ"/>
    <property type="match status" value="1"/>
</dbReference>
<comment type="caution">
    <text evidence="2">The sequence shown here is derived from an EMBL/GenBank/DDBJ whole genome shotgun (WGS) entry which is preliminary data.</text>
</comment>
<dbReference type="InterPro" id="IPR005883">
    <property type="entry name" value="PilM"/>
</dbReference>
<dbReference type="GO" id="GO:0051301">
    <property type="term" value="P:cell division"/>
    <property type="evidence" value="ECO:0007669"/>
    <property type="project" value="InterPro"/>
</dbReference>
<accession>A0A9W6H869</accession>